<keyword evidence="3" id="KW-1185">Reference proteome</keyword>
<dbReference type="Proteomes" id="UP000479710">
    <property type="component" value="Unassembled WGS sequence"/>
</dbReference>
<dbReference type="EMBL" id="SPHZ02000006">
    <property type="protein sequence ID" value="KAF0910741.1"/>
    <property type="molecule type" value="Genomic_DNA"/>
</dbReference>
<keyword evidence="1" id="KW-1133">Transmembrane helix</keyword>
<name>A0A6G1DE97_9ORYZ</name>
<dbReference type="AlphaFoldDB" id="A0A6G1DE97"/>
<keyword evidence="1" id="KW-0472">Membrane</keyword>
<evidence type="ECO:0000313" key="2">
    <source>
        <dbReference type="EMBL" id="KAF0910741.1"/>
    </source>
</evidence>
<evidence type="ECO:0000313" key="3">
    <source>
        <dbReference type="Proteomes" id="UP000479710"/>
    </source>
</evidence>
<feature type="transmembrane region" description="Helical" evidence="1">
    <location>
        <begin position="70"/>
        <end position="96"/>
    </location>
</feature>
<reference evidence="2 3" key="1">
    <citation type="submission" date="2019-11" db="EMBL/GenBank/DDBJ databases">
        <title>Whole genome sequence of Oryza granulata.</title>
        <authorList>
            <person name="Li W."/>
        </authorList>
    </citation>
    <scope>NUCLEOTIDE SEQUENCE [LARGE SCALE GENOMIC DNA]</scope>
    <source>
        <strain evidence="3">cv. Menghai</strain>
        <tissue evidence="2">Leaf</tissue>
    </source>
</reference>
<feature type="transmembrane region" description="Helical" evidence="1">
    <location>
        <begin position="37"/>
        <end position="58"/>
    </location>
</feature>
<organism evidence="2 3">
    <name type="scientific">Oryza meyeriana var. granulata</name>
    <dbReference type="NCBI Taxonomy" id="110450"/>
    <lineage>
        <taxon>Eukaryota</taxon>
        <taxon>Viridiplantae</taxon>
        <taxon>Streptophyta</taxon>
        <taxon>Embryophyta</taxon>
        <taxon>Tracheophyta</taxon>
        <taxon>Spermatophyta</taxon>
        <taxon>Magnoliopsida</taxon>
        <taxon>Liliopsida</taxon>
        <taxon>Poales</taxon>
        <taxon>Poaceae</taxon>
        <taxon>BOP clade</taxon>
        <taxon>Oryzoideae</taxon>
        <taxon>Oryzeae</taxon>
        <taxon>Oryzinae</taxon>
        <taxon>Oryza</taxon>
        <taxon>Oryza meyeriana</taxon>
    </lineage>
</organism>
<keyword evidence="1" id="KW-0812">Transmembrane</keyword>
<accession>A0A6G1DE97</accession>
<proteinExistence type="predicted"/>
<gene>
    <name evidence="2" type="ORF">E2562_004727</name>
</gene>
<comment type="caution">
    <text evidence="2">The sequence shown here is derived from an EMBL/GenBank/DDBJ whole genome shotgun (WGS) entry which is preliminary data.</text>
</comment>
<sequence length="106" mass="12000">MVMAMFISAIFTHLVRYQLRAARKPRTVAPGVRWRLRILMFIVVAMSLVSVVLAGFIYHHLIEVKVSIFACISMATSIAVYASYVLFGACSALVYYDLFITVFFSH</sequence>
<evidence type="ECO:0000256" key="1">
    <source>
        <dbReference type="SAM" id="Phobius"/>
    </source>
</evidence>
<protein>
    <submittedName>
        <fullName evidence="2">Uncharacterized protein</fullName>
    </submittedName>
</protein>